<dbReference type="EMBL" id="JBHUMJ010000002">
    <property type="protein sequence ID" value="MFD2698908.1"/>
    <property type="molecule type" value="Genomic_DNA"/>
</dbReference>
<evidence type="ECO:0000256" key="1">
    <source>
        <dbReference type="ARBA" id="ARBA00004651"/>
    </source>
</evidence>
<keyword evidence="8 9" id="KW-0472">Membrane</keyword>
<dbReference type="InterPro" id="IPR043429">
    <property type="entry name" value="ArtM/GltK/GlnP/TcyL/YhdX-like"/>
</dbReference>
<feature type="transmembrane region" description="Helical" evidence="9">
    <location>
        <begin position="55"/>
        <end position="77"/>
    </location>
</feature>
<feature type="transmembrane region" description="Helical" evidence="9">
    <location>
        <begin position="20"/>
        <end position="43"/>
    </location>
</feature>
<evidence type="ECO:0000313" key="11">
    <source>
        <dbReference type="EMBL" id="MFD2698908.1"/>
    </source>
</evidence>
<evidence type="ECO:0000256" key="6">
    <source>
        <dbReference type="ARBA" id="ARBA00022970"/>
    </source>
</evidence>
<dbReference type="CDD" id="cd06261">
    <property type="entry name" value="TM_PBP2"/>
    <property type="match status" value="1"/>
</dbReference>
<dbReference type="RefSeq" id="WP_076312428.1">
    <property type="nucleotide sequence ID" value="NZ_JBHUMJ010000002.1"/>
</dbReference>
<keyword evidence="3 9" id="KW-0813">Transport</keyword>
<evidence type="ECO:0000256" key="3">
    <source>
        <dbReference type="ARBA" id="ARBA00022448"/>
    </source>
</evidence>
<evidence type="ECO:0000259" key="10">
    <source>
        <dbReference type="PROSITE" id="PS50928"/>
    </source>
</evidence>
<keyword evidence="6" id="KW-0029">Amino-acid transport</keyword>
<evidence type="ECO:0000256" key="9">
    <source>
        <dbReference type="RuleBase" id="RU363032"/>
    </source>
</evidence>
<proteinExistence type="inferred from homology"/>
<comment type="subcellular location">
    <subcellularLocation>
        <location evidence="1 9">Cell membrane</location>
        <topology evidence="1 9">Multi-pass membrane protein</topology>
    </subcellularLocation>
</comment>
<dbReference type="Gene3D" id="1.10.3720.10">
    <property type="entry name" value="MetI-like"/>
    <property type="match status" value="1"/>
</dbReference>
<evidence type="ECO:0000256" key="5">
    <source>
        <dbReference type="ARBA" id="ARBA00022692"/>
    </source>
</evidence>
<dbReference type="NCBIfam" id="TIGR01726">
    <property type="entry name" value="HEQRo_perm_3TM"/>
    <property type="match status" value="1"/>
</dbReference>
<evidence type="ECO:0000256" key="8">
    <source>
        <dbReference type="ARBA" id="ARBA00023136"/>
    </source>
</evidence>
<dbReference type="InterPro" id="IPR035906">
    <property type="entry name" value="MetI-like_sf"/>
</dbReference>
<dbReference type="SUPFAM" id="SSF161098">
    <property type="entry name" value="MetI-like"/>
    <property type="match status" value="1"/>
</dbReference>
<feature type="domain" description="ABC transmembrane type-1" evidence="10">
    <location>
        <begin position="19"/>
        <end position="208"/>
    </location>
</feature>
<name>A0ABW5SI98_9BACL</name>
<evidence type="ECO:0000256" key="4">
    <source>
        <dbReference type="ARBA" id="ARBA00022475"/>
    </source>
</evidence>
<comment type="similarity">
    <text evidence="2">Belongs to the binding-protein-dependent transport system permease family. HisMQ subfamily.</text>
</comment>
<evidence type="ECO:0000256" key="2">
    <source>
        <dbReference type="ARBA" id="ARBA00010072"/>
    </source>
</evidence>
<dbReference type="PANTHER" id="PTHR30614">
    <property type="entry name" value="MEMBRANE COMPONENT OF AMINO ACID ABC TRANSPORTER"/>
    <property type="match status" value="1"/>
</dbReference>
<feature type="transmembrane region" description="Helical" evidence="9">
    <location>
        <begin position="190"/>
        <end position="208"/>
    </location>
</feature>
<organism evidence="11 12">
    <name type="scientific">Paenibacillus shunpengii</name>
    <dbReference type="NCBI Taxonomy" id="2054424"/>
    <lineage>
        <taxon>Bacteria</taxon>
        <taxon>Bacillati</taxon>
        <taxon>Bacillota</taxon>
        <taxon>Bacilli</taxon>
        <taxon>Bacillales</taxon>
        <taxon>Paenibacillaceae</taxon>
        <taxon>Paenibacillus</taxon>
    </lineage>
</organism>
<dbReference type="InterPro" id="IPR000515">
    <property type="entry name" value="MetI-like"/>
</dbReference>
<evidence type="ECO:0000313" key="12">
    <source>
        <dbReference type="Proteomes" id="UP001597540"/>
    </source>
</evidence>
<keyword evidence="5 9" id="KW-0812">Transmembrane</keyword>
<keyword evidence="12" id="KW-1185">Reference proteome</keyword>
<keyword evidence="4" id="KW-1003">Cell membrane</keyword>
<evidence type="ECO:0000256" key="7">
    <source>
        <dbReference type="ARBA" id="ARBA00022989"/>
    </source>
</evidence>
<accession>A0ABW5SI98</accession>
<reference evidence="12" key="1">
    <citation type="journal article" date="2019" name="Int. J. Syst. Evol. Microbiol.">
        <title>The Global Catalogue of Microorganisms (GCM) 10K type strain sequencing project: providing services to taxonomists for standard genome sequencing and annotation.</title>
        <authorList>
            <consortium name="The Broad Institute Genomics Platform"/>
            <consortium name="The Broad Institute Genome Sequencing Center for Infectious Disease"/>
            <person name="Wu L."/>
            <person name="Ma J."/>
        </authorList>
    </citation>
    <scope>NUCLEOTIDE SEQUENCE [LARGE SCALE GENOMIC DNA]</scope>
    <source>
        <strain evidence="12">KCTC 33849</strain>
    </source>
</reference>
<gene>
    <name evidence="11" type="ORF">ACFSVM_00360</name>
</gene>
<protein>
    <submittedName>
        <fullName evidence="11">Amino acid ABC transporter permease</fullName>
    </submittedName>
</protein>
<sequence>MDLQFDRIIPSLPYLLQGIGVTIKFSLLSILFGFIGGTVLSLLKISSIKALKIFADFYTSIFRGTPLILQLTMIYFATPQLLGYDISALQAGVIAFSLNSAAYTSEIIRAGIMAVDKGQREAALSLGIPYRKMMQDIILPQALKNILPALVNEGIALLKDSALVSIIGAADLMRRANIVAAEKYLYFEPLIIVGLIYYTMVMTMTWLARRLERRLRSSD</sequence>
<dbReference type="PANTHER" id="PTHR30614:SF20">
    <property type="entry name" value="GLUTAMINE TRANSPORT SYSTEM PERMEASE PROTEIN GLNP"/>
    <property type="match status" value="1"/>
</dbReference>
<dbReference type="InterPro" id="IPR010065">
    <property type="entry name" value="AA_ABC_transptr_permease_3TM"/>
</dbReference>
<keyword evidence="7 9" id="KW-1133">Transmembrane helix</keyword>
<dbReference type="Pfam" id="PF00528">
    <property type="entry name" value="BPD_transp_1"/>
    <property type="match status" value="1"/>
</dbReference>
<dbReference type="PROSITE" id="PS50928">
    <property type="entry name" value="ABC_TM1"/>
    <property type="match status" value="1"/>
</dbReference>
<comment type="caution">
    <text evidence="11">The sequence shown here is derived from an EMBL/GenBank/DDBJ whole genome shotgun (WGS) entry which is preliminary data.</text>
</comment>
<dbReference type="Proteomes" id="UP001597540">
    <property type="component" value="Unassembled WGS sequence"/>
</dbReference>